<dbReference type="AlphaFoldDB" id="A0A177EDH0"/>
<proteinExistence type="predicted"/>
<evidence type="ECO:0000313" key="3">
    <source>
        <dbReference type="Proteomes" id="UP000185944"/>
    </source>
</evidence>
<dbReference type="RefSeq" id="XP_067544209.1">
    <property type="nucleotide sequence ID" value="XM_067688112.1"/>
</dbReference>
<evidence type="ECO:0000256" key="1">
    <source>
        <dbReference type="SAM" id="Phobius"/>
    </source>
</evidence>
<dbReference type="VEuPathDB" id="MicrosporidiaDB:NEDG_00694"/>
<protein>
    <submittedName>
        <fullName evidence="2">Uncharacterized protein</fullName>
    </submittedName>
</protein>
<name>A0A177EDH0_9MICR</name>
<comment type="caution">
    <text evidence="2">The sequence shown here is derived from an EMBL/GenBank/DDBJ whole genome shotgun (WGS) entry which is preliminary data.</text>
</comment>
<feature type="transmembrane region" description="Helical" evidence="1">
    <location>
        <begin position="12"/>
        <end position="30"/>
    </location>
</feature>
<keyword evidence="1" id="KW-0812">Transmembrane</keyword>
<dbReference type="GeneID" id="93647044"/>
<accession>A0A177EDH0</accession>
<dbReference type="EMBL" id="LTDL01000040">
    <property type="protein sequence ID" value="OAG29561.1"/>
    <property type="molecule type" value="Genomic_DNA"/>
</dbReference>
<dbReference type="Proteomes" id="UP000185944">
    <property type="component" value="Unassembled WGS sequence"/>
</dbReference>
<evidence type="ECO:0000313" key="2">
    <source>
        <dbReference type="EMBL" id="OAG29561.1"/>
    </source>
</evidence>
<gene>
    <name evidence="2" type="ORF">NEDG_00694</name>
</gene>
<keyword evidence="3" id="KW-1185">Reference proteome</keyword>
<keyword evidence="1" id="KW-0472">Membrane</keyword>
<sequence length="425" mass="47809">MKEGRRNQKIAATLIFLSLSILAMGLYRYFVSGETSNYAKGVAKNTTPALFDLGAKIDSEVLGMEERSLSDPPSYEGSTIVASSDVRAHNPNTHTGYNTYTNTRIDYNTDTHADARTNTDTSTDTRTEHNTDTDTCTNCNTHTDTDYSRDTTEKDVPTLNLKMPDTIGDLATIIDSIIKKETVAVDSALNYLNRYTTVSHFLENNALATTTQDHSHIVKSDFDIERDKIIKTYQNAVNVDIISLFYAIHKIFAFIGPSHPHLHLLGEDKQQDHAIRTDPLIKRLVNLLPLMFTLIKAHPSTPRCQKCAARSQNRYQWCCWYIRQKTYVIDRSGALAWLTELRKGVENTHPVPGIISPAGKKAVLENLDTACATIRHFESVRAIGGQNNTAYNPVPWFFFKDWAYNPIPDPNPTHKPFTAAKLWPN</sequence>
<organism evidence="2 3">
    <name type="scientific">Nematocida displodere</name>
    <dbReference type="NCBI Taxonomy" id="1805483"/>
    <lineage>
        <taxon>Eukaryota</taxon>
        <taxon>Fungi</taxon>
        <taxon>Fungi incertae sedis</taxon>
        <taxon>Microsporidia</taxon>
        <taxon>Nematocida</taxon>
    </lineage>
</organism>
<reference evidence="2 3" key="1">
    <citation type="submission" date="2016-02" db="EMBL/GenBank/DDBJ databases">
        <title>Discovery of a natural microsporidian pathogen with a broad tissue tropism in Caenorhabditis elegans.</title>
        <authorList>
            <person name="Luallen R.J."/>
            <person name="Reinke A.W."/>
            <person name="Tong L."/>
            <person name="Botts M.R."/>
            <person name="Felix M.-A."/>
            <person name="Troemel E.R."/>
        </authorList>
    </citation>
    <scope>NUCLEOTIDE SEQUENCE [LARGE SCALE GENOMIC DNA]</scope>
    <source>
        <strain evidence="2 3">JUm2807</strain>
    </source>
</reference>
<keyword evidence="1" id="KW-1133">Transmembrane helix</keyword>